<feature type="region of interest" description="Disordered" evidence="1">
    <location>
        <begin position="15"/>
        <end position="34"/>
    </location>
</feature>
<evidence type="ECO:0000313" key="2">
    <source>
        <dbReference type="EMBL" id="SVE23126.1"/>
    </source>
</evidence>
<feature type="non-terminal residue" evidence="2">
    <location>
        <position position="1"/>
    </location>
</feature>
<evidence type="ECO:0000256" key="1">
    <source>
        <dbReference type="SAM" id="MobiDB-lite"/>
    </source>
</evidence>
<protein>
    <submittedName>
        <fullName evidence="2">Uncharacterized protein</fullName>
    </submittedName>
</protein>
<reference evidence="2" key="1">
    <citation type="submission" date="2018-05" db="EMBL/GenBank/DDBJ databases">
        <authorList>
            <person name="Lanie J.A."/>
            <person name="Ng W.-L."/>
            <person name="Kazmierczak K.M."/>
            <person name="Andrzejewski T.M."/>
            <person name="Davidsen T.M."/>
            <person name="Wayne K.J."/>
            <person name="Tettelin H."/>
            <person name="Glass J.I."/>
            <person name="Rusch D."/>
            <person name="Podicherti R."/>
            <person name="Tsui H.-C.T."/>
            <person name="Winkler M.E."/>
        </authorList>
    </citation>
    <scope>NUCLEOTIDE SEQUENCE</scope>
</reference>
<dbReference type="EMBL" id="UINC01203050">
    <property type="protein sequence ID" value="SVE23126.1"/>
    <property type="molecule type" value="Genomic_DNA"/>
</dbReference>
<sequence length="34" mass="3834">PYDCNGSSPVPRYRQYPCELASGDPRGNRTHNLL</sequence>
<gene>
    <name evidence="2" type="ORF">METZ01_LOCUS475980</name>
</gene>
<feature type="non-terminal residue" evidence="2">
    <location>
        <position position="34"/>
    </location>
</feature>
<proteinExistence type="predicted"/>
<name>A0A383BSB5_9ZZZZ</name>
<accession>A0A383BSB5</accession>
<dbReference type="AlphaFoldDB" id="A0A383BSB5"/>
<organism evidence="2">
    <name type="scientific">marine metagenome</name>
    <dbReference type="NCBI Taxonomy" id="408172"/>
    <lineage>
        <taxon>unclassified sequences</taxon>
        <taxon>metagenomes</taxon>
        <taxon>ecological metagenomes</taxon>
    </lineage>
</organism>